<proteinExistence type="predicted"/>
<evidence type="ECO:0000313" key="2">
    <source>
        <dbReference type="EMBL" id="EMR69632.1"/>
    </source>
</evidence>
<dbReference type="InterPro" id="IPR050849">
    <property type="entry name" value="HAD-like_hydrolase_phosphatase"/>
</dbReference>
<reference evidence="3" key="1">
    <citation type="journal article" date="2013" name="Genome Announc.">
        <title>Draft genome sequence of the grapevine dieback fungus Eutypa lata UCR-EL1.</title>
        <authorList>
            <person name="Blanco-Ulate B."/>
            <person name="Rolshausen P.E."/>
            <person name="Cantu D."/>
        </authorList>
    </citation>
    <scope>NUCLEOTIDE SEQUENCE [LARGE SCALE GENOMIC DNA]</scope>
    <source>
        <strain evidence="3">UCR-EL1</strain>
    </source>
</reference>
<dbReference type="eggNOG" id="ENOG502S7B4">
    <property type="taxonomic scope" value="Eukaryota"/>
</dbReference>
<dbReference type="KEGG" id="ela:UCREL1_3338"/>
<feature type="region of interest" description="Disordered" evidence="1">
    <location>
        <begin position="28"/>
        <end position="54"/>
    </location>
</feature>
<dbReference type="AlphaFoldDB" id="M7SZB7"/>
<keyword evidence="3" id="KW-1185">Reference proteome</keyword>
<protein>
    <submittedName>
        <fullName evidence="2">Putative upf0655 protein ycr015c protein</fullName>
    </submittedName>
</protein>
<dbReference type="PANTHER" id="PTHR28181">
    <property type="entry name" value="UPF0655 PROTEIN YCR015C"/>
    <property type="match status" value="1"/>
</dbReference>
<dbReference type="SUPFAM" id="SSF56784">
    <property type="entry name" value="HAD-like"/>
    <property type="match status" value="1"/>
</dbReference>
<evidence type="ECO:0000256" key="1">
    <source>
        <dbReference type="SAM" id="MobiDB-lite"/>
    </source>
</evidence>
<name>M7SZB7_EUTLA</name>
<dbReference type="STRING" id="1287681.M7SZB7"/>
<gene>
    <name evidence="2" type="ORF">UCREL1_3338</name>
</gene>
<dbReference type="EMBL" id="KB706042">
    <property type="protein sequence ID" value="EMR69632.1"/>
    <property type="molecule type" value="Genomic_DNA"/>
</dbReference>
<dbReference type="InterPro" id="IPR036412">
    <property type="entry name" value="HAD-like_sf"/>
</dbReference>
<organism evidence="2 3">
    <name type="scientific">Eutypa lata (strain UCR-EL1)</name>
    <name type="common">Grapevine dieback disease fungus</name>
    <name type="synonym">Eutypa armeniacae</name>
    <dbReference type="NCBI Taxonomy" id="1287681"/>
    <lineage>
        <taxon>Eukaryota</taxon>
        <taxon>Fungi</taxon>
        <taxon>Dikarya</taxon>
        <taxon>Ascomycota</taxon>
        <taxon>Pezizomycotina</taxon>
        <taxon>Sordariomycetes</taxon>
        <taxon>Xylariomycetidae</taxon>
        <taxon>Xylariales</taxon>
        <taxon>Diatrypaceae</taxon>
        <taxon>Eutypa</taxon>
    </lineage>
</organism>
<dbReference type="PANTHER" id="PTHR28181:SF1">
    <property type="entry name" value="COLD TOLERANCE PROTEIN 1"/>
    <property type="match status" value="1"/>
</dbReference>
<feature type="compositionally biased region" description="Low complexity" evidence="1">
    <location>
        <begin position="43"/>
        <end position="52"/>
    </location>
</feature>
<dbReference type="Gene3D" id="3.40.50.1000">
    <property type="entry name" value="HAD superfamily/HAD-like"/>
    <property type="match status" value="1"/>
</dbReference>
<dbReference type="OMA" id="STTDMEC"/>
<dbReference type="Proteomes" id="UP000012174">
    <property type="component" value="Unassembled WGS sequence"/>
</dbReference>
<feature type="region of interest" description="Disordered" evidence="1">
    <location>
        <begin position="208"/>
        <end position="229"/>
    </location>
</feature>
<dbReference type="InterPro" id="IPR023214">
    <property type="entry name" value="HAD_sf"/>
</dbReference>
<sequence length="331" mass="35423">MSIFLDFDGTITVNDTIGELANFALGVQEQQQQQQQPPPNPNSKPNSNSNSNATLTDSWKALVHAYTADYRAGAAAHHTPAASRLSLAQEVEFLRCLKDVEERSFARVRQCGLFRGISADRFRDAGAALVGAGKVRLRPGFREFVDRRVAEGWRVCVVSVNWSDAFIRGACSGGGSGSSSGSGCTPADVVDVIANRVRSEDGAVVGPAGLEGWGRGGREEDEGEKTSPVLTNSQDKLDVMRAVLQEESLAGRPSVYVGDSTTDLECLLAAGCGIVMADKPDSTLLETLKRIGTEVPHVRDASNSSNSSSSISWASSFEEINEHVTFDINTR</sequence>
<evidence type="ECO:0000313" key="3">
    <source>
        <dbReference type="Proteomes" id="UP000012174"/>
    </source>
</evidence>
<dbReference type="HOGENOM" id="CLU_056574_1_0_1"/>
<dbReference type="OrthoDB" id="10255128at2759"/>
<accession>M7SZB7</accession>